<dbReference type="AlphaFoldDB" id="A0A5Q0P8V9"/>
<dbReference type="Proteomes" id="UP000327478">
    <property type="component" value="Chromosome"/>
</dbReference>
<protein>
    <recommendedName>
        <fullName evidence="5">FeoB-associated Cys-rich membrane protein</fullName>
    </recommendedName>
</protein>
<evidence type="ECO:0000313" key="1">
    <source>
        <dbReference type="EMBL" id="MQW92349.1"/>
    </source>
</evidence>
<keyword evidence="3" id="KW-1185">Reference proteome</keyword>
<dbReference type="InterPro" id="IPR046494">
    <property type="entry name" value="DUF6587"/>
</dbReference>
<evidence type="ECO:0000313" key="2">
    <source>
        <dbReference type="EMBL" id="QGA12068.1"/>
    </source>
</evidence>
<name>A0A5Q0P8V9_9GAMM</name>
<evidence type="ECO:0000313" key="4">
    <source>
        <dbReference type="Proteomes" id="UP000480556"/>
    </source>
</evidence>
<dbReference type="Proteomes" id="UP000480556">
    <property type="component" value="Unassembled WGS sequence"/>
</dbReference>
<sequence>MIEILIVMALVLWSTVVVFKKVFPNTSRTVFQKLSNVCAKLGWNTLAAWLKPAMASGCGGDCGCSANDNAVPKKAEIQAVKWK</sequence>
<proteinExistence type="predicted"/>
<accession>A0A5Q0P8V9</accession>
<dbReference type="EMBL" id="CP045650">
    <property type="protein sequence ID" value="QGA12068.1"/>
    <property type="molecule type" value="Genomic_DNA"/>
</dbReference>
<dbReference type="EMBL" id="WITK01000012">
    <property type="protein sequence ID" value="MQW92349.1"/>
    <property type="molecule type" value="Genomic_DNA"/>
</dbReference>
<reference evidence="3 4" key="1">
    <citation type="submission" date="2019-10" db="EMBL/GenBank/DDBJ databases">
        <authorList>
            <person name="Dong K."/>
        </authorList>
    </citation>
    <scope>NUCLEOTIDE SEQUENCE [LARGE SCALE GENOMIC DNA]</scope>
    <source>
        <strain evidence="2">Dk386</strain>
        <strain evidence="3">dk386</strain>
        <strain evidence="4">dk771</strain>
        <strain evidence="1">Dk771</strain>
    </source>
</reference>
<evidence type="ECO:0000313" key="3">
    <source>
        <dbReference type="Proteomes" id="UP000327478"/>
    </source>
</evidence>
<dbReference type="Pfam" id="PF20228">
    <property type="entry name" value="DUF6587"/>
    <property type="match status" value="1"/>
</dbReference>
<gene>
    <name evidence="2" type="ORF">GFH30_12145</name>
    <name evidence="1" type="ORF">GHJ48_08080</name>
</gene>
<organism evidence="1 4">
    <name type="scientific">Acinetobacter wanghuae</name>
    <dbReference type="NCBI Taxonomy" id="2662362"/>
    <lineage>
        <taxon>Bacteria</taxon>
        <taxon>Pseudomonadati</taxon>
        <taxon>Pseudomonadota</taxon>
        <taxon>Gammaproteobacteria</taxon>
        <taxon>Moraxellales</taxon>
        <taxon>Moraxellaceae</taxon>
        <taxon>Acinetobacter</taxon>
    </lineage>
</organism>
<dbReference type="RefSeq" id="WP_153372955.1">
    <property type="nucleotide sequence ID" value="NZ_CP045650.1"/>
</dbReference>
<evidence type="ECO:0008006" key="5">
    <source>
        <dbReference type="Google" id="ProtNLM"/>
    </source>
</evidence>